<dbReference type="PANTHER" id="PTHR10744:SF1">
    <property type="entry name" value="SMALL RIBOSOMAL SUBUNIT PROTEIN US17M"/>
    <property type="match status" value="1"/>
</dbReference>
<comment type="function">
    <text evidence="6">One of the primary rRNA binding proteins, it binds specifically to the 5'-end of 16S ribosomal RNA.</text>
</comment>
<dbReference type="NCBIfam" id="NF004123">
    <property type="entry name" value="PRK05610.1"/>
    <property type="match status" value="1"/>
</dbReference>
<dbReference type="AlphaFoldDB" id="A0A2H0RJP8"/>
<dbReference type="PANTHER" id="PTHR10744">
    <property type="entry name" value="40S RIBOSOMAL PROTEIN S11 FAMILY MEMBER"/>
    <property type="match status" value="1"/>
</dbReference>
<comment type="caution">
    <text evidence="7">The sequence shown here is derived from an EMBL/GenBank/DDBJ whole genome shotgun (WGS) entry which is preliminary data.</text>
</comment>
<accession>A0A2H0RJP8</accession>
<evidence type="ECO:0000256" key="4">
    <source>
        <dbReference type="ARBA" id="ARBA00022980"/>
    </source>
</evidence>
<dbReference type="EMBL" id="PCYL01000033">
    <property type="protein sequence ID" value="PIR46646.1"/>
    <property type="molecule type" value="Genomic_DNA"/>
</dbReference>
<dbReference type="InterPro" id="IPR000266">
    <property type="entry name" value="Ribosomal_uS17"/>
</dbReference>
<dbReference type="PRINTS" id="PR00973">
    <property type="entry name" value="RIBOSOMALS17"/>
</dbReference>
<dbReference type="SUPFAM" id="SSF50249">
    <property type="entry name" value="Nucleic acid-binding proteins"/>
    <property type="match status" value="1"/>
</dbReference>
<reference evidence="7 8" key="1">
    <citation type="submission" date="2017-09" db="EMBL/GenBank/DDBJ databases">
        <title>Depth-based differentiation of microbial function through sediment-hosted aquifers and enrichment of novel symbionts in the deep terrestrial subsurface.</title>
        <authorList>
            <person name="Probst A.J."/>
            <person name="Ladd B."/>
            <person name="Jarett J.K."/>
            <person name="Geller-Mcgrath D.E."/>
            <person name="Sieber C.M."/>
            <person name="Emerson J.B."/>
            <person name="Anantharaman K."/>
            <person name="Thomas B.C."/>
            <person name="Malmstrom R."/>
            <person name="Stieglmeier M."/>
            <person name="Klingl A."/>
            <person name="Woyke T."/>
            <person name="Ryan C.M."/>
            <person name="Banfield J.F."/>
        </authorList>
    </citation>
    <scope>NUCLEOTIDE SEQUENCE [LARGE SCALE GENOMIC DNA]</scope>
    <source>
        <strain evidence="7">CG10_big_fil_rev_8_21_14_0_10_45_14</strain>
    </source>
</reference>
<keyword evidence="5 6" id="KW-0687">Ribonucleoprotein</keyword>
<keyword evidence="3 6" id="KW-0694">RNA-binding</keyword>
<evidence type="ECO:0000256" key="2">
    <source>
        <dbReference type="ARBA" id="ARBA00022730"/>
    </source>
</evidence>
<sequence>MTDKKTQLKTLSGTVVSTKMKSTIVVLVDRYEKHPRYGKFIRSRKRYKVDAENGKAEEGDRVRIISCRPISKDKYFRLLDVTEKGSGGLSDTDSQGVLKVAGLSDGSDSLEIEKEAVI</sequence>
<protein>
    <recommendedName>
        <fullName evidence="6">Small ribosomal subunit protein uS17</fullName>
    </recommendedName>
</protein>
<dbReference type="GO" id="GO:0003735">
    <property type="term" value="F:structural constituent of ribosome"/>
    <property type="evidence" value="ECO:0007669"/>
    <property type="project" value="UniProtKB-UniRule"/>
</dbReference>
<evidence type="ECO:0000313" key="8">
    <source>
        <dbReference type="Proteomes" id="UP000230833"/>
    </source>
</evidence>
<dbReference type="Gene3D" id="2.40.50.140">
    <property type="entry name" value="Nucleic acid-binding proteins"/>
    <property type="match status" value="1"/>
</dbReference>
<evidence type="ECO:0000256" key="3">
    <source>
        <dbReference type="ARBA" id="ARBA00022884"/>
    </source>
</evidence>
<proteinExistence type="inferred from homology"/>
<dbReference type="InterPro" id="IPR012340">
    <property type="entry name" value="NA-bd_OB-fold"/>
</dbReference>
<dbReference type="GO" id="GO:0006412">
    <property type="term" value="P:translation"/>
    <property type="evidence" value="ECO:0007669"/>
    <property type="project" value="UniProtKB-UniRule"/>
</dbReference>
<dbReference type="InterPro" id="IPR019984">
    <property type="entry name" value="Ribosomal_uS17_bact/chlr"/>
</dbReference>
<dbReference type="Pfam" id="PF00366">
    <property type="entry name" value="Ribosomal_S17"/>
    <property type="match status" value="1"/>
</dbReference>
<evidence type="ECO:0000313" key="7">
    <source>
        <dbReference type="EMBL" id="PIR46646.1"/>
    </source>
</evidence>
<gene>
    <name evidence="6 7" type="primary">rpsQ</name>
    <name evidence="7" type="ORF">COV07_03185</name>
</gene>
<dbReference type="GO" id="GO:0019843">
    <property type="term" value="F:rRNA binding"/>
    <property type="evidence" value="ECO:0007669"/>
    <property type="project" value="UniProtKB-UniRule"/>
</dbReference>
<keyword evidence="4 6" id="KW-0689">Ribosomal protein</keyword>
<dbReference type="Proteomes" id="UP000230833">
    <property type="component" value="Unassembled WGS sequence"/>
</dbReference>
<keyword evidence="2 6" id="KW-0699">rRNA-binding</keyword>
<comment type="subunit">
    <text evidence="6">Part of the 30S ribosomal subunit.</text>
</comment>
<evidence type="ECO:0000256" key="5">
    <source>
        <dbReference type="ARBA" id="ARBA00023274"/>
    </source>
</evidence>
<dbReference type="HAMAP" id="MF_01345_B">
    <property type="entry name" value="Ribosomal_uS17_B"/>
    <property type="match status" value="1"/>
</dbReference>
<dbReference type="CDD" id="cd00364">
    <property type="entry name" value="Ribosomal_uS17"/>
    <property type="match status" value="1"/>
</dbReference>
<dbReference type="GO" id="GO:0022627">
    <property type="term" value="C:cytosolic small ribosomal subunit"/>
    <property type="evidence" value="ECO:0007669"/>
    <property type="project" value="UniProtKB-UniRule"/>
</dbReference>
<comment type="similarity">
    <text evidence="1 6">Belongs to the universal ribosomal protein uS17 family.</text>
</comment>
<evidence type="ECO:0000256" key="1">
    <source>
        <dbReference type="ARBA" id="ARBA00010254"/>
    </source>
</evidence>
<organism evidence="7 8">
    <name type="scientific">Candidatus Vogelbacteria bacterium CG10_big_fil_rev_8_21_14_0_10_45_14</name>
    <dbReference type="NCBI Taxonomy" id="1975042"/>
    <lineage>
        <taxon>Bacteria</taxon>
        <taxon>Candidatus Vogeliibacteriota</taxon>
    </lineage>
</organism>
<name>A0A2H0RJP8_9BACT</name>
<dbReference type="NCBIfam" id="TIGR03635">
    <property type="entry name" value="uS17_bact"/>
    <property type="match status" value="1"/>
</dbReference>
<evidence type="ECO:0000256" key="6">
    <source>
        <dbReference type="HAMAP-Rule" id="MF_01345"/>
    </source>
</evidence>